<evidence type="ECO:0000313" key="3">
    <source>
        <dbReference type="EMBL" id="KXB66571.1"/>
    </source>
</evidence>
<dbReference type="STRING" id="157687.HMPREF3180_01002"/>
<evidence type="ECO:0000256" key="1">
    <source>
        <dbReference type="ARBA" id="ARBA00010634"/>
    </source>
</evidence>
<dbReference type="OrthoDB" id="9785326at2"/>
<organism evidence="3 4">
    <name type="scientific">Leptotrichia wadei</name>
    <dbReference type="NCBI Taxonomy" id="157687"/>
    <lineage>
        <taxon>Bacteria</taxon>
        <taxon>Fusobacteriati</taxon>
        <taxon>Fusobacteriota</taxon>
        <taxon>Fusobacteriia</taxon>
        <taxon>Fusobacteriales</taxon>
        <taxon>Leptotrichiaceae</taxon>
        <taxon>Leptotrichia</taxon>
    </lineage>
</organism>
<dbReference type="GO" id="GO:0016020">
    <property type="term" value="C:membrane"/>
    <property type="evidence" value="ECO:0007669"/>
    <property type="project" value="InterPro"/>
</dbReference>
<dbReference type="PANTHER" id="PTHR30035:SF3">
    <property type="entry name" value="INTERMEMBRANE PHOSPHOLIPID TRANSPORT SYSTEM LIPOPROTEIN MLAA"/>
    <property type="match status" value="1"/>
</dbReference>
<evidence type="ECO:0000313" key="4">
    <source>
        <dbReference type="Proteomes" id="UP000070483"/>
    </source>
</evidence>
<dbReference type="EMBL" id="LSDD01000075">
    <property type="protein sequence ID" value="KXB66571.1"/>
    <property type="molecule type" value="Genomic_DNA"/>
</dbReference>
<comment type="caution">
    <text evidence="3">The sequence shown here is derived from an EMBL/GenBank/DDBJ whole genome shotgun (WGS) entry which is preliminary data.</text>
</comment>
<dbReference type="PANTHER" id="PTHR30035">
    <property type="entry name" value="LIPOPROTEIN VACJ-RELATED"/>
    <property type="match status" value="1"/>
</dbReference>
<proteinExistence type="inferred from homology"/>
<keyword evidence="4" id="KW-1185">Reference proteome</keyword>
<comment type="similarity">
    <text evidence="1">Belongs to the MlaA family.</text>
</comment>
<sequence length="326" mass="36132">MAGENKLLILGAMFAVTVIGKAELMDIKNEDTIMFLEESNKETNDDLFVEFVDGKTAQKPDKSIDLVAQTNIKTKKNKPYKNKYIALEQDGYGVLAENLEELDEDYIVSSQVFQLTGIDDSLEPFNRRMYAFNTQLDRKVLYPVSRVYSAVIPKPVRKGISNFYNNFKEIPTFVNSVLQLKPGKAANALGRFVVNSTAGLLGVTDVAKNIGLKSDPETMGDTLGHYGIKTGSFLILPALGPSTVRDAVGTAADTAIEGAARGVAEEKLFFDTGVFDKNVYGFTRPVVTGLNARSMFNLRYGDLNSPFEYDFVKALYYNYRKIQVAK</sequence>
<dbReference type="GO" id="GO:0120010">
    <property type="term" value="P:intermembrane phospholipid transfer"/>
    <property type="evidence" value="ECO:0007669"/>
    <property type="project" value="TreeGrafter"/>
</dbReference>
<dbReference type="RefSeq" id="WP_060917792.1">
    <property type="nucleotide sequence ID" value="NZ_KQ960061.1"/>
</dbReference>
<name>A0A134AFU4_9FUSO</name>
<dbReference type="PRINTS" id="PR01805">
    <property type="entry name" value="VACJLIPOPROT"/>
</dbReference>
<dbReference type="InterPro" id="IPR007428">
    <property type="entry name" value="MlaA"/>
</dbReference>
<protein>
    <submittedName>
        <fullName evidence="3">VacJ-like protein</fullName>
    </submittedName>
</protein>
<dbReference type="PATRIC" id="fig|157687.3.peg.998"/>
<gene>
    <name evidence="3" type="ORF">HMPREF3180_01002</name>
</gene>
<accession>A0A134AFU4</accession>
<dbReference type="Pfam" id="PF04333">
    <property type="entry name" value="MlaA"/>
    <property type="match status" value="1"/>
</dbReference>
<dbReference type="AlphaFoldDB" id="A0A134AFU4"/>
<evidence type="ECO:0000256" key="2">
    <source>
        <dbReference type="ARBA" id="ARBA00022729"/>
    </source>
</evidence>
<reference evidence="4" key="1">
    <citation type="submission" date="2016-01" db="EMBL/GenBank/DDBJ databases">
        <authorList>
            <person name="Mitreva M."/>
            <person name="Pepin K.H."/>
            <person name="Mihindukulasuriya K.A."/>
            <person name="Fulton R."/>
            <person name="Fronick C."/>
            <person name="O'Laughlin M."/>
            <person name="Miner T."/>
            <person name="Herter B."/>
            <person name="Rosa B.A."/>
            <person name="Cordes M."/>
            <person name="Tomlinson C."/>
            <person name="Wollam A."/>
            <person name="Palsikar V.B."/>
            <person name="Mardis E.R."/>
            <person name="Wilson R.K."/>
        </authorList>
    </citation>
    <scope>NUCLEOTIDE SEQUENCE [LARGE SCALE GENOMIC DNA]</scope>
    <source>
        <strain evidence="4">KA00185</strain>
    </source>
</reference>
<dbReference type="Proteomes" id="UP000070483">
    <property type="component" value="Unassembled WGS sequence"/>
</dbReference>
<keyword evidence="2" id="KW-0732">Signal</keyword>